<feature type="compositionally biased region" description="Basic and acidic residues" evidence="1">
    <location>
        <begin position="8"/>
        <end position="22"/>
    </location>
</feature>
<reference evidence="2 3" key="1">
    <citation type="journal article" date="2021" name="Nat. Plants">
        <title>The Taxus genome provides insights into paclitaxel biosynthesis.</title>
        <authorList>
            <person name="Xiong X."/>
            <person name="Gou J."/>
            <person name="Liao Q."/>
            <person name="Li Y."/>
            <person name="Zhou Q."/>
            <person name="Bi G."/>
            <person name="Li C."/>
            <person name="Du R."/>
            <person name="Wang X."/>
            <person name="Sun T."/>
            <person name="Guo L."/>
            <person name="Liang H."/>
            <person name="Lu P."/>
            <person name="Wu Y."/>
            <person name="Zhang Z."/>
            <person name="Ro D.K."/>
            <person name="Shang Y."/>
            <person name="Huang S."/>
            <person name="Yan J."/>
        </authorList>
    </citation>
    <scope>NUCLEOTIDE SEQUENCE [LARGE SCALE GENOMIC DNA]</scope>
    <source>
        <strain evidence="2">Ta-2019</strain>
    </source>
</reference>
<comment type="caution">
    <text evidence="2">The sequence shown here is derived from an EMBL/GenBank/DDBJ whole genome shotgun (WGS) entry which is preliminary data.</text>
</comment>
<proteinExistence type="predicted"/>
<dbReference type="EMBL" id="JAHRHJ020000009">
    <property type="protein sequence ID" value="KAH9299985.1"/>
    <property type="molecule type" value="Genomic_DNA"/>
</dbReference>
<name>A0AA38CGL8_TAXCH</name>
<sequence length="62" mass="6892">MVPAPRKKTGEDSVPEEKEVGDKQPLVVEEVRVEYESMDGIEDHGGLIELGNQEEPIYVAPK</sequence>
<evidence type="ECO:0000313" key="2">
    <source>
        <dbReference type="EMBL" id="KAH9299985.1"/>
    </source>
</evidence>
<accession>A0AA38CGL8</accession>
<organism evidence="2 3">
    <name type="scientific">Taxus chinensis</name>
    <name type="common">Chinese yew</name>
    <name type="synonym">Taxus wallichiana var. chinensis</name>
    <dbReference type="NCBI Taxonomy" id="29808"/>
    <lineage>
        <taxon>Eukaryota</taxon>
        <taxon>Viridiplantae</taxon>
        <taxon>Streptophyta</taxon>
        <taxon>Embryophyta</taxon>
        <taxon>Tracheophyta</taxon>
        <taxon>Spermatophyta</taxon>
        <taxon>Pinopsida</taxon>
        <taxon>Pinidae</taxon>
        <taxon>Conifers II</taxon>
        <taxon>Cupressales</taxon>
        <taxon>Taxaceae</taxon>
        <taxon>Taxus</taxon>
    </lineage>
</organism>
<protein>
    <submittedName>
        <fullName evidence="2">Uncharacterized protein</fullName>
    </submittedName>
</protein>
<dbReference type="Proteomes" id="UP000824469">
    <property type="component" value="Unassembled WGS sequence"/>
</dbReference>
<feature type="region of interest" description="Disordered" evidence="1">
    <location>
        <begin position="1"/>
        <end position="25"/>
    </location>
</feature>
<keyword evidence="3" id="KW-1185">Reference proteome</keyword>
<dbReference type="AlphaFoldDB" id="A0AA38CGL8"/>
<evidence type="ECO:0000256" key="1">
    <source>
        <dbReference type="SAM" id="MobiDB-lite"/>
    </source>
</evidence>
<gene>
    <name evidence="2" type="ORF">KI387_011568</name>
</gene>
<feature type="non-terminal residue" evidence="2">
    <location>
        <position position="62"/>
    </location>
</feature>
<evidence type="ECO:0000313" key="3">
    <source>
        <dbReference type="Proteomes" id="UP000824469"/>
    </source>
</evidence>